<dbReference type="SUPFAM" id="SSF56784">
    <property type="entry name" value="HAD-like"/>
    <property type="match status" value="1"/>
</dbReference>
<reference evidence="1 2" key="1">
    <citation type="submission" date="2017-04" db="EMBL/GenBank/DDBJ databases">
        <title>Draft genome of the yeast Clavispora lusitaniae type strain CBS 6936.</title>
        <authorList>
            <person name="Durrens P."/>
            <person name="Klopp C."/>
            <person name="Biteau N."/>
            <person name="Fitton-Ouhabi V."/>
            <person name="Dementhon K."/>
            <person name="Accoceberry I."/>
            <person name="Sherman D.J."/>
            <person name="Noel T."/>
        </authorList>
    </citation>
    <scope>NUCLEOTIDE SEQUENCE [LARGE SCALE GENOMIC DNA]</scope>
    <source>
        <strain evidence="1 2">CBS 6936</strain>
    </source>
</reference>
<proteinExistence type="predicted"/>
<keyword evidence="1" id="KW-0378">Hydrolase</keyword>
<protein>
    <submittedName>
        <fullName evidence="1">Hydrolase</fullName>
    </submittedName>
</protein>
<dbReference type="Proteomes" id="UP000195602">
    <property type="component" value="Unassembled WGS sequence"/>
</dbReference>
<dbReference type="GO" id="GO:0005634">
    <property type="term" value="C:nucleus"/>
    <property type="evidence" value="ECO:0007669"/>
    <property type="project" value="TreeGrafter"/>
</dbReference>
<dbReference type="InterPro" id="IPR036412">
    <property type="entry name" value="HAD-like_sf"/>
</dbReference>
<dbReference type="PANTHER" id="PTHR46191:SF2">
    <property type="entry name" value="HALOACID DEHALOGENASE-LIKE HYDROLASE DOMAIN-CONTAINING PROTEIN 3"/>
    <property type="match status" value="1"/>
</dbReference>
<dbReference type="OMA" id="WWRQLIA"/>
<gene>
    <name evidence="1" type="ORF">A9F13_08g01342</name>
</gene>
<accession>A0AA91T1X5</accession>
<dbReference type="Gene3D" id="1.10.150.720">
    <property type="entry name" value="Haloacid dehalogenase-like hydrolase"/>
    <property type="match status" value="1"/>
</dbReference>
<sequence>MRSVKTRFRLLSDPLRPERIAKSQADTRFPKPYLVSFDLWDTVYTPRKPISQQYYEISHREFGLPLSLESIEEKFPMVYRDMVQKYPNYGKYSGEIHSTNDWWAELIVRLYDIPHFTQNNESRRLCDRLLAHFGSSEAYYLYDDVLPVLETLSRNGIKMIAATNSDDRVLGILQSFGLARYFESVHISYDVGHAKPDRRFFARAAQKHLKALQQQDPNITATDFLERAWHVGDHYEEDFVGAVKAGWNGVLVDREKRSVFMQSAGPAQLSNDCFSGAQPSLDSQDLVMIANNRVCVSGLKEFLRLFDLK</sequence>
<dbReference type="InterPro" id="IPR051828">
    <property type="entry name" value="HAD-like_hydrolase_domain"/>
</dbReference>
<organism evidence="1 2">
    <name type="scientific">Clavispora lusitaniae</name>
    <name type="common">Candida lusitaniae</name>
    <dbReference type="NCBI Taxonomy" id="36911"/>
    <lineage>
        <taxon>Eukaryota</taxon>
        <taxon>Fungi</taxon>
        <taxon>Dikarya</taxon>
        <taxon>Ascomycota</taxon>
        <taxon>Saccharomycotina</taxon>
        <taxon>Pichiomycetes</taxon>
        <taxon>Metschnikowiaceae</taxon>
        <taxon>Clavispora</taxon>
    </lineage>
</organism>
<dbReference type="GO" id="GO:0016787">
    <property type="term" value="F:hydrolase activity"/>
    <property type="evidence" value="ECO:0007669"/>
    <property type="project" value="UniProtKB-KW"/>
</dbReference>
<comment type="caution">
    <text evidence="1">The sequence shown here is derived from an EMBL/GenBank/DDBJ whole genome shotgun (WGS) entry which is preliminary data.</text>
</comment>
<dbReference type="EMBL" id="LYUB02000008">
    <property type="protein sequence ID" value="OVF08435.1"/>
    <property type="molecule type" value="Genomic_DNA"/>
</dbReference>
<dbReference type="InterPro" id="IPR044924">
    <property type="entry name" value="HAD-SF_hydro_IA_REG-2-like_cap"/>
</dbReference>
<dbReference type="KEGG" id="clus:A9F13_08g01342"/>
<dbReference type="Gene3D" id="3.40.50.1000">
    <property type="entry name" value="HAD superfamily/HAD-like"/>
    <property type="match status" value="1"/>
</dbReference>
<dbReference type="PANTHER" id="PTHR46191">
    <property type="match status" value="1"/>
</dbReference>
<dbReference type="Pfam" id="PF00702">
    <property type="entry name" value="Hydrolase"/>
    <property type="match status" value="1"/>
</dbReference>
<dbReference type="InterPro" id="IPR023214">
    <property type="entry name" value="HAD_sf"/>
</dbReference>
<evidence type="ECO:0000313" key="1">
    <source>
        <dbReference type="EMBL" id="OVF08435.1"/>
    </source>
</evidence>
<name>A0AA91T1X5_CLALS</name>
<evidence type="ECO:0000313" key="2">
    <source>
        <dbReference type="Proteomes" id="UP000195602"/>
    </source>
</evidence>
<dbReference type="AlphaFoldDB" id="A0AA91T1X5"/>